<organism evidence="1 2">
    <name type="scientific">Bdellovibrio reynosensis</name>
    <dbReference type="NCBI Taxonomy" id="2835041"/>
    <lineage>
        <taxon>Bacteria</taxon>
        <taxon>Pseudomonadati</taxon>
        <taxon>Bdellovibrionota</taxon>
        <taxon>Bdellovibrionia</taxon>
        <taxon>Bdellovibrionales</taxon>
        <taxon>Pseudobdellovibrionaceae</taxon>
        <taxon>Bdellovibrio</taxon>
    </lineage>
</organism>
<dbReference type="PIRSF" id="PIRSF028200">
    <property type="entry name" value="UCP028200"/>
    <property type="match status" value="1"/>
</dbReference>
<proteinExistence type="predicted"/>
<reference evidence="1" key="1">
    <citation type="submission" date="2022-03" db="EMBL/GenBank/DDBJ databases">
        <title>Genome Identification and Characterization of new species Bdellovibrio reynosense LBG001 sp. nov. from a Mexico soil sample.</title>
        <authorList>
            <person name="Camilli A."/>
            <person name="Ajao Y."/>
            <person name="Guo X."/>
        </authorList>
    </citation>
    <scope>NUCLEOTIDE SEQUENCE</scope>
    <source>
        <strain evidence="1">LBG001</strain>
    </source>
</reference>
<dbReference type="EMBL" id="CP093442">
    <property type="protein sequence ID" value="UOF01556.1"/>
    <property type="molecule type" value="Genomic_DNA"/>
</dbReference>
<evidence type="ECO:0000313" key="1">
    <source>
        <dbReference type="EMBL" id="UOF01556.1"/>
    </source>
</evidence>
<accession>A0ABY4CCW3</accession>
<dbReference type="Proteomes" id="UP000830116">
    <property type="component" value="Chromosome"/>
</dbReference>
<dbReference type="InterPro" id="IPR016875">
    <property type="entry name" value="UCP028200"/>
</dbReference>
<name>A0ABY4CCW3_9BACT</name>
<sequence length="281" mass="32919">MIKYVLVLLLGFLVLPSCSRLDLAFNWADTFIVSKVDDYFNLTYTQSKELKKSLNKDFKKVSATVIPQIIDDAKKLEQQLQKNTVDEAIIEKLFSMGQNVFEDFYAQFSVTAVEFIASTNKNQLEHFKKAFYEKQNEEKEKLADFKEYQEEQKEKYHKYFKMFLGPLNTEQKALIDNHLRNFPYPKALKLKNKEAVFNAFIQAVHQSPEKAQQFIVQFTQKPQSFNLPEYQEALKNYNRGLKKLIISMASTLNADQKKELRHNLLEKVSQLQKIRSVAEMS</sequence>
<protein>
    <submittedName>
        <fullName evidence="1">DUF6279 family lipoprotein</fullName>
    </submittedName>
</protein>
<evidence type="ECO:0000313" key="2">
    <source>
        <dbReference type="Proteomes" id="UP000830116"/>
    </source>
</evidence>
<dbReference type="Pfam" id="PF19795">
    <property type="entry name" value="DUF6279"/>
    <property type="match status" value="1"/>
</dbReference>
<keyword evidence="2" id="KW-1185">Reference proteome</keyword>
<keyword evidence="1" id="KW-0449">Lipoprotein</keyword>
<gene>
    <name evidence="1" type="ORF">MNR06_01135</name>
</gene>
<dbReference type="RefSeq" id="WP_243537996.1">
    <property type="nucleotide sequence ID" value="NZ_CP093442.1"/>
</dbReference>